<reference evidence="10" key="2">
    <citation type="submission" date="2021-04" db="EMBL/GenBank/DDBJ databases">
        <authorList>
            <person name="Zhang T."/>
            <person name="Zhang Y."/>
            <person name="Lu D."/>
            <person name="Zuo D."/>
            <person name="Du Z."/>
        </authorList>
    </citation>
    <scope>NUCLEOTIDE SEQUENCE</scope>
    <source>
        <strain evidence="10">JR1</strain>
    </source>
</reference>
<dbReference type="EMBL" id="JAGTAR010000020">
    <property type="protein sequence ID" value="MBR8536529.1"/>
    <property type="molecule type" value="Genomic_DNA"/>
</dbReference>
<evidence type="ECO:0000259" key="9">
    <source>
        <dbReference type="PROSITE" id="PS50109"/>
    </source>
</evidence>
<evidence type="ECO:0000256" key="8">
    <source>
        <dbReference type="SAM" id="Phobius"/>
    </source>
</evidence>
<dbReference type="SUPFAM" id="SSF47384">
    <property type="entry name" value="Homodimeric domain of signal transducing histidine kinase"/>
    <property type="match status" value="1"/>
</dbReference>
<sequence>MKLITKTGLNFISASIFFFFIGSLGGYYFIRFAVDKMFNNELLEAQQKVESQNNYSLTYADVSVDTLRLTISEDYYEFTDTVMQQAGNENYDFYRKLTYFKPIDNIHATRFTIIRSTAPSDLMVMKFTLMLTVFPVIFFLILYLVNRASTKYSLAVFYDTINKLRAFDVNKDNRLELMTSDIDEFEQLNEVFNAMEKKIKVDYERLKEYTENTSHELQTPLAIINAKLDELIQADNLTEEQIKSIAGLIETTHRLSKTNQALIFLAKLDHRVFADAEEVSFNEVVRKQLENLEMLIEDAGLRIKLVSTASLRAHMNQSLAHTLIQNLLKNAIRHNIPDGHIHITIDDKCLEIKNSGLVVSYDPEKLFGRFKKNSQHPQSLGIGLSIVKRICDISAISVSYEQKDAEHIFRLNF</sequence>
<dbReference type="CDD" id="cd00082">
    <property type="entry name" value="HisKA"/>
    <property type="match status" value="1"/>
</dbReference>
<keyword evidence="6" id="KW-0418">Kinase</keyword>
<name>A0A941F507_9BACT</name>
<evidence type="ECO:0000256" key="1">
    <source>
        <dbReference type="ARBA" id="ARBA00000085"/>
    </source>
</evidence>
<keyword evidence="4" id="KW-0808">Transferase</keyword>
<evidence type="ECO:0000256" key="6">
    <source>
        <dbReference type="ARBA" id="ARBA00022777"/>
    </source>
</evidence>
<dbReference type="InterPro" id="IPR036097">
    <property type="entry name" value="HisK_dim/P_sf"/>
</dbReference>
<feature type="transmembrane region" description="Helical" evidence="8">
    <location>
        <begin position="127"/>
        <end position="145"/>
    </location>
</feature>
<organism evidence="10 11">
    <name type="scientific">Carboxylicivirga sediminis</name>
    <dbReference type="NCBI Taxonomy" id="2006564"/>
    <lineage>
        <taxon>Bacteria</taxon>
        <taxon>Pseudomonadati</taxon>
        <taxon>Bacteroidota</taxon>
        <taxon>Bacteroidia</taxon>
        <taxon>Marinilabiliales</taxon>
        <taxon>Marinilabiliaceae</taxon>
        <taxon>Carboxylicivirga</taxon>
    </lineage>
</organism>
<dbReference type="PANTHER" id="PTHR45436">
    <property type="entry name" value="SENSOR HISTIDINE KINASE YKOH"/>
    <property type="match status" value="1"/>
</dbReference>
<comment type="catalytic activity">
    <reaction evidence="1">
        <text>ATP + protein L-histidine = ADP + protein N-phospho-L-histidine.</text>
        <dbReference type="EC" id="2.7.13.3"/>
    </reaction>
</comment>
<dbReference type="GO" id="GO:0000155">
    <property type="term" value="F:phosphorelay sensor kinase activity"/>
    <property type="evidence" value="ECO:0007669"/>
    <property type="project" value="InterPro"/>
</dbReference>
<dbReference type="Pfam" id="PF02518">
    <property type="entry name" value="HATPase_c"/>
    <property type="match status" value="1"/>
</dbReference>
<evidence type="ECO:0000256" key="3">
    <source>
        <dbReference type="ARBA" id="ARBA00022553"/>
    </source>
</evidence>
<accession>A0A941F507</accession>
<dbReference type="InterPro" id="IPR050428">
    <property type="entry name" value="TCS_sensor_his_kinase"/>
</dbReference>
<dbReference type="InterPro" id="IPR003594">
    <property type="entry name" value="HATPase_dom"/>
</dbReference>
<dbReference type="RefSeq" id="WP_212191559.1">
    <property type="nucleotide sequence ID" value="NZ_JAGTAR010000020.1"/>
</dbReference>
<dbReference type="Gene3D" id="3.30.565.10">
    <property type="entry name" value="Histidine kinase-like ATPase, C-terminal domain"/>
    <property type="match status" value="1"/>
</dbReference>
<dbReference type="Proteomes" id="UP000679220">
    <property type="component" value="Unassembled WGS sequence"/>
</dbReference>
<dbReference type="SMART" id="SM00387">
    <property type="entry name" value="HATPase_c"/>
    <property type="match status" value="1"/>
</dbReference>
<dbReference type="InterPro" id="IPR036890">
    <property type="entry name" value="HATPase_C_sf"/>
</dbReference>
<keyword evidence="5 8" id="KW-0812">Transmembrane</keyword>
<dbReference type="AlphaFoldDB" id="A0A941F507"/>
<dbReference type="SMART" id="SM00388">
    <property type="entry name" value="HisKA"/>
    <property type="match status" value="1"/>
</dbReference>
<feature type="transmembrane region" description="Helical" evidence="8">
    <location>
        <begin position="7"/>
        <end position="30"/>
    </location>
</feature>
<dbReference type="PANTHER" id="PTHR45436:SF5">
    <property type="entry name" value="SENSOR HISTIDINE KINASE TRCS"/>
    <property type="match status" value="1"/>
</dbReference>
<evidence type="ECO:0000313" key="10">
    <source>
        <dbReference type="EMBL" id="MBR8536529.1"/>
    </source>
</evidence>
<dbReference type="InterPro" id="IPR003661">
    <property type="entry name" value="HisK_dim/P_dom"/>
</dbReference>
<comment type="caution">
    <text evidence="10">The sequence shown here is derived from an EMBL/GenBank/DDBJ whole genome shotgun (WGS) entry which is preliminary data.</text>
</comment>
<keyword evidence="7 8" id="KW-1133">Transmembrane helix</keyword>
<dbReference type="PROSITE" id="PS50109">
    <property type="entry name" value="HIS_KIN"/>
    <property type="match status" value="1"/>
</dbReference>
<dbReference type="InterPro" id="IPR005467">
    <property type="entry name" value="His_kinase_dom"/>
</dbReference>
<evidence type="ECO:0000256" key="4">
    <source>
        <dbReference type="ARBA" id="ARBA00022679"/>
    </source>
</evidence>
<keyword evidence="3" id="KW-0597">Phosphoprotein</keyword>
<dbReference type="GO" id="GO:0005886">
    <property type="term" value="C:plasma membrane"/>
    <property type="evidence" value="ECO:0007669"/>
    <property type="project" value="TreeGrafter"/>
</dbReference>
<evidence type="ECO:0000256" key="7">
    <source>
        <dbReference type="ARBA" id="ARBA00022989"/>
    </source>
</evidence>
<gene>
    <name evidence="10" type="ORF">KDU71_13225</name>
</gene>
<keyword evidence="8" id="KW-0472">Membrane</keyword>
<reference evidence="10" key="1">
    <citation type="journal article" date="2018" name="Int. J. Syst. Evol. Microbiol.">
        <title>Carboxylicivirga sediminis sp. nov., isolated from coastal sediment.</title>
        <authorList>
            <person name="Wang F.Q."/>
            <person name="Ren L.H."/>
            <person name="Zou R.J."/>
            <person name="Sun Y.Z."/>
            <person name="Liu X.J."/>
            <person name="Jiang F."/>
            <person name="Liu L.J."/>
        </authorList>
    </citation>
    <scope>NUCLEOTIDE SEQUENCE</scope>
    <source>
        <strain evidence="10">JR1</strain>
    </source>
</reference>
<protein>
    <recommendedName>
        <fullName evidence="2">histidine kinase</fullName>
        <ecNumber evidence="2">2.7.13.3</ecNumber>
    </recommendedName>
</protein>
<keyword evidence="11" id="KW-1185">Reference proteome</keyword>
<proteinExistence type="predicted"/>
<evidence type="ECO:0000313" key="11">
    <source>
        <dbReference type="Proteomes" id="UP000679220"/>
    </source>
</evidence>
<evidence type="ECO:0000256" key="5">
    <source>
        <dbReference type="ARBA" id="ARBA00022692"/>
    </source>
</evidence>
<dbReference type="SUPFAM" id="SSF55874">
    <property type="entry name" value="ATPase domain of HSP90 chaperone/DNA topoisomerase II/histidine kinase"/>
    <property type="match status" value="1"/>
</dbReference>
<dbReference type="EC" id="2.7.13.3" evidence="2"/>
<evidence type="ECO:0000256" key="2">
    <source>
        <dbReference type="ARBA" id="ARBA00012438"/>
    </source>
</evidence>
<feature type="domain" description="Histidine kinase" evidence="9">
    <location>
        <begin position="212"/>
        <end position="413"/>
    </location>
</feature>
<dbReference type="Gene3D" id="1.10.287.130">
    <property type="match status" value="1"/>
</dbReference>